<comment type="caution">
    <text evidence="2">The sequence shown here is derived from an EMBL/GenBank/DDBJ whole genome shotgun (WGS) entry which is preliminary data.</text>
</comment>
<gene>
    <name evidence="2" type="ORF">HINF_LOCUS31150</name>
    <name evidence="3" type="ORF">HINF_LOCUS39057</name>
</gene>
<dbReference type="PROSITE" id="PS51257">
    <property type="entry name" value="PROKAR_LIPOPROTEIN"/>
    <property type="match status" value="1"/>
</dbReference>
<dbReference type="EMBL" id="CATOUU010000716">
    <property type="protein sequence ID" value="CAI9943505.1"/>
    <property type="molecule type" value="Genomic_DNA"/>
</dbReference>
<name>A0AA86PYB9_9EUKA</name>
<evidence type="ECO:0000313" key="4">
    <source>
        <dbReference type="Proteomes" id="UP001642409"/>
    </source>
</evidence>
<accession>A0AA86PYB9</accession>
<dbReference type="Proteomes" id="UP001642409">
    <property type="component" value="Unassembled WGS sequence"/>
</dbReference>
<evidence type="ECO:0000313" key="3">
    <source>
        <dbReference type="EMBL" id="CAL6041404.1"/>
    </source>
</evidence>
<feature type="compositionally biased region" description="Polar residues" evidence="1">
    <location>
        <begin position="341"/>
        <end position="356"/>
    </location>
</feature>
<evidence type="ECO:0000256" key="1">
    <source>
        <dbReference type="SAM" id="MobiDB-lite"/>
    </source>
</evidence>
<keyword evidence="4" id="KW-1185">Reference proteome</keyword>
<feature type="region of interest" description="Disordered" evidence="1">
    <location>
        <begin position="316"/>
        <end position="369"/>
    </location>
</feature>
<proteinExistence type="predicted"/>
<feature type="compositionally biased region" description="Acidic residues" evidence="1">
    <location>
        <begin position="358"/>
        <end position="369"/>
    </location>
</feature>
<organism evidence="2">
    <name type="scientific">Hexamita inflata</name>
    <dbReference type="NCBI Taxonomy" id="28002"/>
    <lineage>
        <taxon>Eukaryota</taxon>
        <taxon>Metamonada</taxon>
        <taxon>Diplomonadida</taxon>
        <taxon>Hexamitidae</taxon>
        <taxon>Hexamitinae</taxon>
        <taxon>Hexamita</taxon>
    </lineage>
</organism>
<reference evidence="3 4" key="2">
    <citation type="submission" date="2024-07" db="EMBL/GenBank/DDBJ databases">
        <authorList>
            <person name="Akdeniz Z."/>
        </authorList>
    </citation>
    <scope>NUCLEOTIDE SEQUENCE [LARGE SCALE GENOMIC DNA]</scope>
</reference>
<dbReference type="EMBL" id="CAXDID020000150">
    <property type="protein sequence ID" value="CAL6041404.1"/>
    <property type="molecule type" value="Genomic_DNA"/>
</dbReference>
<dbReference type="AlphaFoldDB" id="A0AA86PYB9"/>
<sequence>MREHQIKLQSISNIIQSCLSQTNSPESLLRAKAQISGLLSRVKSEPEQRQFTSVLFQTTSLSSTLQRALSCFALTEYSRIFSNTQEISYYALQRVQDSDLLDDPLFWSELSVLYKVLGVKLPQIDVQNTIRELISMLNHKNRQIVILSGNELLRSKKEPDLRSIFGSEILKGEFADCNQLLEGVEVLNGADSNSFTQKELNTIQELVVKSQQGPKRLKQEGAKLLTRFAHKLDLDSLLMDFQNLKDSEFIKQLKQLIQKHSTKSEIEQVYDIAQNNIEQNENIEQKTEPEKSQDVKALYDSQAINKMDIIEALNDPINENEAQSESEKSKTDIPEPEETYSNESYSQEHLSQSFNQAVEEEYSEPEPAELTEDYEDLVHDVDYYEEIHVKDLDKWLKVNKPFSLTNNKLKHKEETVNKAPSGFTIPFLKNKLMDLKLFLSTLMPGQVQITEILTQFNQNEPDFEEIRDYHRPAAWCVTQLLEHGFIDQALNWVQKGFQQQVFNECEELQIIQLLKKGKNWQRWHEIAALLAEME</sequence>
<reference evidence="2" key="1">
    <citation type="submission" date="2023-06" db="EMBL/GenBank/DDBJ databases">
        <authorList>
            <person name="Kurt Z."/>
        </authorList>
    </citation>
    <scope>NUCLEOTIDE SEQUENCE</scope>
</reference>
<evidence type="ECO:0000313" key="2">
    <source>
        <dbReference type="EMBL" id="CAI9943505.1"/>
    </source>
</evidence>
<protein>
    <submittedName>
        <fullName evidence="3">Hypothetical_protein</fullName>
    </submittedName>
</protein>